<evidence type="ECO:0000313" key="3">
    <source>
        <dbReference type="Proteomes" id="UP000016702"/>
    </source>
</evidence>
<feature type="coiled-coil region" evidence="1">
    <location>
        <begin position="77"/>
        <end position="104"/>
    </location>
</feature>
<protein>
    <submittedName>
        <fullName evidence="2">Uncharacterized protein</fullName>
    </submittedName>
</protein>
<dbReference type="Proteomes" id="UP000016702">
    <property type="component" value="Chromosome"/>
</dbReference>
<keyword evidence="1" id="KW-0175">Coiled coil</keyword>
<organism evidence="2 3">
    <name type="scientific">Pseudomonas putida NBRC 14164</name>
    <dbReference type="NCBI Taxonomy" id="1211579"/>
    <lineage>
        <taxon>Bacteria</taxon>
        <taxon>Pseudomonadati</taxon>
        <taxon>Pseudomonadota</taxon>
        <taxon>Gammaproteobacteria</taxon>
        <taxon>Pseudomonadales</taxon>
        <taxon>Pseudomonadaceae</taxon>
        <taxon>Pseudomonas</taxon>
    </lineage>
</organism>
<accession>A0ABM7EA87</accession>
<gene>
    <name evidence="2" type="ORF">PP4_05750</name>
</gene>
<dbReference type="GeneID" id="45526949"/>
<evidence type="ECO:0000313" key="2">
    <source>
        <dbReference type="EMBL" id="BAN52428.1"/>
    </source>
</evidence>
<name>A0ABM7EA87_PSEPU</name>
<sequence>MAKHLKASDVAAIVNVLHGWKRARLTWDELCDEVKCLVGKRPTRQSLNHHPEIVSAFTSKKAELKVAGPKLRTPSSLAFAAQRIHNLESQVKDLQRRNSLLLEYLTLLQYNAYKNGLTEEVITAPLPSIDRDRSEA</sequence>
<dbReference type="EMBL" id="AP013070">
    <property type="protein sequence ID" value="BAN52428.1"/>
    <property type="molecule type" value="Genomic_DNA"/>
</dbReference>
<evidence type="ECO:0000256" key="1">
    <source>
        <dbReference type="SAM" id="Coils"/>
    </source>
</evidence>
<keyword evidence="3" id="KW-1185">Reference proteome</keyword>
<reference evidence="2 3" key="1">
    <citation type="journal article" date="2014" name="Genome Announc.">
        <title>The Complete Genome Sequence of Pseudomonas putida NBRC 14164T Confirms High Intraspecies Variation.</title>
        <authorList>
            <person name="Ohji S."/>
            <person name="Yamazoe A."/>
            <person name="Hosoyama A."/>
            <person name="Tsuchikane K."/>
            <person name="Ezaki T."/>
            <person name="Fujita N."/>
        </authorList>
    </citation>
    <scope>NUCLEOTIDE SEQUENCE [LARGE SCALE GENOMIC DNA]</scope>
    <source>
        <strain evidence="2 3">NBRC 14164</strain>
    </source>
</reference>
<dbReference type="RefSeq" id="WP_016497800.1">
    <property type="nucleotide sequence ID" value="NC_021505.1"/>
</dbReference>
<proteinExistence type="predicted"/>